<reference evidence="7 8" key="1">
    <citation type="submission" date="2021-01" db="EMBL/GenBank/DDBJ databases">
        <title>Cercospora kikuchii MAFF 305040 whole genome shotgun sequence.</title>
        <authorList>
            <person name="Kashiwa T."/>
            <person name="Suzuki T."/>
        </authorList>
    </citation>
    <scope>NUCLEOTIDE SEQUENCE [LARGE SCALE GENOMIC DNA]</scope>
    <source>
        <strain evidence="7 8">MAFF 305040</strain>
    </source>
</reference>
<evidence type="ECO:0000256" key="6">
    <source>
        <dbReference type="SAM" id="Phobius"/>
    </source>
</evidence>
<evidence type="ECO:0000313" key="7">
    <source>
        <dbReference type="EMBL" id="GIZ39981.1"/>
    </source>
</evidence>
<dbReference type="InterPro" id="IPR050598">
    <property type="entry name" value="AminoAcid_Transporter"/>
</dbReference>
<dbReference type="Pfam" id="PF13520">
    <property type="entry name" value="AA_permease_2"/>
    <property type="match status" value="2"/>
</dbReference>
<evidence type="ECO:0000256" key="3">
    <source>
        <dbReference type="ARBA" id="ARBA00022989"/>
    </source>
</evidence>
<dbReference type="Gene3D" id="1.20.1740.10">
    <property type="entry name" value="Amino acid/polyamine transporter I"/>
    <property type="match status" value="1"/>
</dbReference>
<feature type="transmembrane region" description="Helical" evidence="6">
    <location>
        <begin position="36"/>
        <end position="56"/>
    </location>
</feature>
<feature type="transmembrane region" description="Helical" evidence="6">
    <location>
        <begin position="154"/>
        <end position="171"/>
    </location>
</feature>
<dbReference type="GeneID" id="68288915"/>
<evidence type="ECO:0000256" key="2">
    <source>
        <dbReference type="ARBA" id="ARBA00022692"/>
    </source>
</evidence>
<dbReference type="InterPro" id="IPR002293">
    <property type="entry name" value="AA/rel_permease1"/>
</dbReference>
<protein>
    <recommendedName>
        <fullName evidence="9">High-affinity methionine permease</fullName>
    </recommendedName>
</protein>
<evidence type="ECO:0000313" key="8">
    <source>
        <dbReference type="Proteomes" id="UP000825890"/>
    </source>
</evidence>
<accession>A0A9P3CE07</accession>
<gene>
    <name evidence="7" type="ORF">CKM354_000334000</name>
</gene>
<feature type="region of interest" description="Disordered" evidence="5">
    <location>
        <begin position="499"/>
        <end position="527"/>
    </location>
</feature>
<evidence type="ECO:0000256" key="4">
    <source>
        <dbReference type="ARBA" id="ARBA00023136"/>
    </source>
</evidence>
<feature type="transmembrane region" description="Helical" evidence="6">
    <location>
        <begin position="191"/>
        <end position="213"/>
    </location>
</feature>
<feature type="transmembrane region" description="Helical" evidence="6">
    <location>
        <begin position="320"/>
        <end position="339"/>
    </location>
</feature>
<dbReference type="RefSeq" id="XP_044654468.1">
    <property type="nucleotide sequence ID" value="XM_044798533.1"/>
</dbReference>
<dbReference type="GO" id="GO:0016020">
    <property type="term" value="C:membrane"/>
    <property type="evidence" value="ECO:0007669"/>
    <property type="project" value="UniProtKB-SubCell"/>
</dbReference>
<organism evidence="7 8">
    <name type="scientific">Cercospora kikuchii</name>
    <dbReference type="NCBI Taxonomy" id="84275"/>
    <lineage>
        <taxon>Eukaryota</taxon>
        <taxon>Fungi</taxon>
        <taxon>Dikarya</taxon>
        <taxon>Ascomycota</taxon>
        <taxon>Pezizomycotina</taxon>
        <taxon>Dothideomycetes</taxon>
        <taxon>Dothideomycetidae</taxon>
        <taxon>Mycosphaerellales</taxon>
        <taxon>Mycosphaerellaceae</taxon>
        <taxon>Cercospora</taxon>
    </lineage>
</organism>
<keyword evidence="2 6" id="KW-0812">Transmembrane</keyword>
<feature type="transmembrane region" description="Helical" evidence="6">
    <location>
        <begin position="392"/>
        <end position="413"/>
    </location>
</feature>
<feature type="transmembrane region" description="Helical" evidence="6">
    <location>
        <begin position="351"/>
        <end position="371"/>
    </location>
</feature>
<dbReference type="GO" id="GO:0015179">
    <property type="term" value="F:L-amino acid transmembrane transporter activity"/>
    <property type="evidence" value="ECO:0007669"/>
    <property type="project" value="TreeGrafter"/>
</dbReference>
<feature type="transmembrane region" description="Helical" evidence="6">
    <location>
        <begin position="425"/>
        <end position="451"/>
    </location>
</feature>
<keyword evidence="8" id="KW-1185">Reference proteome</keyword>
<dbReference type="AlphaFoldDB" id="A0A9P3CE07"/>
<keyword evidence="4 6" id="KW-0472">Membrane</keyword>
<evidence type="ECO:0000256" key="1">
    <source>
        <dbReference type="ARBA" id="ARBA00004141"/>
    </source>
</evidence>
<sequence length="527" mass="60008">MPLTETERALLGRPRDEDVDYDHQRIDYAPREKSKIGRFTIVAMILNRTIGSGIFLSPHRVLQGTGCVGGALCMWILAAVISICGLYVWLECGLSMPQRLVRGENKPRGVPRSGGEKNYLEFMFPNHAGKFGGPGDVVRNNFTRDVWNTQRTDVPSWSNALVLCLFSFGGYRQPFYVLAEAKSPRKYFPKYTISAMVIVAFLFLLVNISYLFVVDKERILSNNDSLDLATLFFDTLWSDSQEKASRAMAVITAISIFGNLWKKVMTYTASRVKQEIAKEGILPYSLFFATSYRTPYGLWQQWRSRDRMQPDEVEQAPTAALALHWGTSVLQIAVTAAIVDPKKAYAALVSLYMYTIILGFAFWVSVGLLITKTRDKTKWRESRRYRPWLSPVHVFVYGLSSAFMLIVAFVPAAKGSPFHDSVTGIPWYIIPTIGVTAPFWGVLWYWGFLFYQAKIRREQLVVTRQPYWAADPHCPGEYVQLAEVIDHTWEIPIRQGDLESSSQESVSERQTKTRAHAREILLRDVED</sequence>
<dbReference type="EMBL" id="BOLY01000002">
    <property type="protein sequence ID" value="GIZ39981.1"/>
    <property type="molecule type" value="Genomic_DNA"/>
</dbReference>
<dbReference type="PANTHER" id="PTHR11785:SF353">
    <property type="entry name" value="METHIONINE TRANSPORTER (EUROFUNG)"/>
    <property type="match status" value="1"/>
</dbReference>
<dbReference type="OrthoDB" id="5982228at2759"/>
<comment type="subcellular location">
    <subcellularLocation>
        <location evidence="1">Membrane</location>
        <topology evidence="1">Multi-pass membrane protein</topology>
    </subcellularLocation>
</comment>
<comment type="caution">
    <text evidence="7">The sequence shown here is derived from an EMBL/GenBank/DDBJ whole genome shotgun (WGS) entry which is preliminary data.</text>
</comment>
<feature type="transmembrane region" description="Helical" evidence="6">
    <location>
        <begin position="68"/>
        <end position="90"/>
    </location>
</feature>
<keyword evidence="3 6" id="KW-1133">Transmembrane helix</keyword>
<dbReference type="PANTHER" id="PTHR11785">
    <property type="entry name" value="AMINO ACID TRANSPORTER"/>
    <property type="match status" value="1"/>
</dbReference>
<dbReference type="Proteomes" id="UP000825890">
    <property type="component" value="Unassembled WGS sequence"/>
</dbReference>
<evidence type="ECO:0008006" key="9">
    <source>
        <dbReference type="Google" id="ProtNLM"/>
    </source>
</evidence>
<proteinExistence type="predicted"/>
<name>A0A9P3CE07_9PEZI</name>
<feature type="compositionally biased region" description="Basic and acidic residues" evidence="5">
    <location>
        <begin position="506"/>
        <end position="527"/>
    </location>
</feature>
<evidence type="ECO:0000256" key="5">
    <source>
        <dbReference type="SAM" id="MobiDB-lite"/>
    </source>
</evidence>